<gene>
    <name evidence="1" type="ORF">HAX54_042083</name>
</gene>
<evidence type="ECO:0000313" key="1">
    <source>
        <dbReference type="EMBL" id="MCE2055160.1"/>
    </source>
</evidence>
<evidence type="ECO:0000313" key="2">
    <source>
        <dbReference type="Proteomes" id="UP000823775"/>
    </source>
</evidence>
<keyword evidence="2" id="KW-1185">Reference proteome</keyword>
<sequence>MTTPVKSLFDNTNSCDLKKKGQGRVLSWSQVSNLDLGLGSGLGLLSALDLRLWLRSVVWSQVWVKLRFDRGSSYEVGPRSSSVVGSRIGVMSRFNVGNMLGLGLGLGQGSGSM</sequence>
<name>A0ABS8VYG9_DATST</name>
<accession>A0ABS8VYG9</accession>
<comment type="caution">
    <text evidence="1">The sequence shown here is derived from an EMBL/GenBank/DDBJ whole genome shotgun (WGS) entry which is preliminary data.</text>
</comment>
<organism evidence="1 2">
    <name type="scientific">Datura stramonium</name>
    <name type="common">Jimsonweed</name>
    <name type="synonym">Common thornapple</name>
    <dbReference type="NCBI Taxonomy" id="4076"/>
    <lineage>
        <taxon>Eukaryota</taxon>
        <taxon>Viridiplantae</taxon>
        <taxon>Streptophyta</taxon>
        <taxon>Embryophyta</taxon>
        <taxon>Tracheophyta</taxon>
        <taxon>Spermatophyta</taxon>
        <taxon>Magnoliopsida</taxon>
        <taxon>eudicotyledons</taxon>
        <taxon>Gunneridae</taxon>
        <taxon>Pentapetalae</taxon>
        <taxon>asterids</taxon>
        <taxon>lamiids</taxon>
        <taxon>Solanales</taxon>
        <taxon>Solanaceae</taxon>
        <taxon>Solanoideae</taxon>
        <taxon>Datureae</taxon>
        <taxon>Datura</taxon>
    </lineage>
</organism>
<reference evidence="1 2" key="1">
    <citation type="journal article" date="2021" name="BMC Genomics">
        <title>Datura genome reveals duplications of psychoactive alkaloid biosynthetic genes and high mutation rate following tissue culture.</title>
        <authorList>
            <person name="Rajewski A."/>
            <person name="Carter-House D."/>
            <person name="Stajich J."/>
            <person name="Litt A."/>
        </authorList>
    </citation>
    <scope>NUCLEOTIDE SEQUENCE [LARGE SCALE GENOMIC DNA]</scope>
    <source>
        <strain evidence="1">AR-01</strain>
    </source>
</reference>
<dbReference type="EMBL" id="JACEIK010006153">
    <property type="protein sequence ID" value="MCE2055160.1"/>
    <property type="molecule type" value="Genomic_DNA"/>
</dbReference>
<protein>
    <submittedName>
        <fullName evidence="1">Uncharacterized protein</fullName>
    </submittedName>
</protein>
<dbReference type="Proteomes" id="UP000823775">
    <property type="component" value="Unassembled WGS sequence"/>
</dbReference>
<proteinExistence type="predicted"/>